<dbReference type="Proteomes" id="UP001595921">
    <property type="component" value="Unassembled WGS sequence"/>
</dbReference>
<feature type="region of interest" description="Disordered" evidence="1">
    <location>
        <begin position="98"/>
        <end position="125"/>
    </location>
</feature>
<sequence length="125" mass="13620">MSTTEAPVTAPTDERPRHVVAVLADADGSTVAFDALVNEVLRREYRGDRDPADHRRAVANALHFEILPRFDSRGVLTHDSGRDVVRFDRDRVAAIEAGAESGLDAGPSAAFRPPSPREVTASQRF</sequence>
<feature type="domain" description="DUF7344" evidence="2">
    <location>
        <begin position="13"/>
        <end position="86"/>
    </location>
</feature>
<protein>
    <recommendedName>
        <fullName evidence="2">DUF7344 domain-containing protein</fullName>
    </recommendedName>
</protein>
<evidence type="ECO:0000313" key="4">
    <source>
        <dbReference type="Proteomes" id="UP001595921"/>
    </source>
</evidence>
<evidence type="ECO:0000259" key="2">
    <source>
        <dbReference type="Pfam" id="PF24035"/>
    </source>
</evidence>
<name>A0ABD5PFP7_9EURY</name>
<dbReference type="AlphaFoldDB" id="A0ABD5PFP7"/>
<dbReference type="RefSeq" id="WP_267621709.1">
    <property type="nucleotide sequence ID" value="NZ_JAODIW010000006.1"/>
</dbReference>
<reference evidence="3 4" key="1">
    <citation type="journal article" date="2019" name="Int. J. Syst. Evol. Microbiol.">
        <title>The Global Catalogue of Microorganisms (GCM) 10K type strain sequencing project: providing services to taxonomists for standard genome sequencing and annotation.</title>
        <authorList>
            <consortium name="The Broad Institute Genomics Platform"/>
            <consortium name="The Broad Institute Genome Sequencing Center for Infectious Disease"/>
            <person name="Wu L."/>
            <person name="Ma J."/>
        </authorList>
    </citation>
    <scope>NUCLEOTIDE SEQUENCE [LARGE SCALE GENOMIC DNA]</scope>
    <source>
        <strain evidence="3 4">CGMCC 1.12553</strain>
    </source>
</reference>
<gene>
    <name evidence="3" type="ORF">ACFO0N_16205</name>
</gene>
<dbReference type="InterPro" id="IPR055768">
    <property type="entry name" value="DUF7344"/>
</dbReference>
<comment type="caution">
    <text evidence="3">The sequence shown here is derived from an EMBL/GenBank/DDBJ whole genome shotgun (WGS) entry which is preliminary data.</text>
</comment>
<organism evidence="3 4">
    <name type="scientific">Halobium salinum</name>
    <dbReference type="NCBI Taxonomy" id="1364940"/>
    <lineage>
        <taxon>Archaea</taxon>
        <taxon>Methanobacteriati</taxon>
        <taxon>Methanobacteriota</taxon>
        <taxon>Stenosarchaea group</taxon>
        <taxon>Halobacteria</taxon>
        <taxon>Halobacteriales</taxon>
        <taxon>Haloferacaceae</taxon>
        <taxon>Halobium</taxon>
    </lineage>
</organism>
<dbReference type="Pfam" id="PF24035">
    <property type="entry name" value="DUF7344"/>
    <property type="match status" value="1"/>
</dbReference>
<evidence type="ECO:0000256" key="1">
    <source>
        <dbReference type="SAM" id="MobiDB-lite"/>
    </source>
</evidence>
<accession>A0ABD5PFP7</accession>
<evidence type="ECO:0000313" key="3">
    <source>
        <dbReference type="EMBL" id="MFC4359487.1"/>
    </source>
</evidence>
<dbReference type="EMBL" id="JBHSDS010000008">
    <property type="protein sequence ID" value="MFC4359487.1"/>
    <property type="molecule type" value="Genomic_DNA"/>
</dbReference>
<keyword evidence="4" id="KW-1185">Reference proteome</keyword>
<proteinExistence type="predicted"/>